<reference evidence="2 3" key="1">
    <citation type="submission" date="2018-01" db="EMBL/GenBank/DDBJ databases">
        <authorList>
            <person name="Clerissi C."/>
        </authorList>
    </citation>
    <scope>NUCLEOTIDE SEQUENCE [LARGE SCALE GENOMIC DNA]</scope>
    <source>
        <strain evidence="2">Cupriavidus taiwanensis LMG 19430</strain>
    </source>
</reference>
<comment type="caution">
    <text evidence="2">The sequence shown here is derived from an EMBL/GenBank/DDBJ whole genome shotgun (WGS) entry which is preliminary data.</text>
</comment>
<feature type="coiled-coil region" evidence="1">
    <location>
        <begin position="59"/>
        <end position="90"/>
    </location>
</feature>
<gene>
    <name evidence="2" type="ORF">CBM2586_B10224</name>
</gene>
<sequence>MQTIEITGHIYAQRNAWDNSLNYTFFTFDGMEAHGYLYVCPHKIVAEVPDSFNPVAAEVAALEKERENVRAELNARIKQINDRIANLTCIEHTPAQEAA</sequence>
<evidence type="ECO:0000256" key="1">
    <source>
        <dbReference type="SAM" id="Coils"/>
    </source>
</evidence>
<keyword evidence="1" id="KW-0175">Coiled coil</keyword>
<evidence type="ECO:0000313" key="2">
    <source>
        <dbReference type="EMBL" id="SOY65629.1"/>
    </source>
</evidence>
<dbReference type="EMBL" id="OFSN01000015">
    <property type="protein sequence ID" value="SOY65629.1"/>
    <property type="molecule type" value="Genomic_DNA"/>
</dbReference>
<evidence type="ECO:0000313" key="3">
    <source>
        <dbReference type="Proteomes" id="UP000257016"/>
    </source>
</evidence>
<organism evidence="2 3">
    <name type="scientific">Cupriavidus taiwanensis</name>
    <dbReference type="NCBI Taxonomy" id="164546"/>
    <lineage>
        <taxon>Bacteria</taxon>
        <taxon>Pseudomonadati</taxon>
        <taxon>Pseudomonadota</taxon>
        <taxon>Betaproteobacteria</taxon>
        <taxon>Burkholderiales</taxon>
        <taxon>Burkholderiaceae</taxon>
        <taxon>Cupriavidus</taxon>
    </lineage>
</organism>
<dbReference type="AlphaFoldDB" id="A0A976A6Z8"/>
<name>A0A976A6Z8_9BURK</name>
<proteinExistence type="predicted"/>
<accession>A0A976A6Z8</accession>
<protein>
    <submittedName>
        <fullName evidence="2">Uncharacterized protein</fullName>
    </submittedName>
</protein>
<dbReference type="Proteomes" id="UP000257016">
    <property type="component" value="Unassembled WGS sequence"/>
</dbReference>